<comment type="caution">
    <text evidence="1">The sequence shown here is derived from an EMBL/GenBank/DDBJ whole genome shotgun (WGS) entry which is preliminary data.</text>
</comment>
<sequence length="96" mass="10897">MSTNDSHDWHKISVRIPFANPKHASIAKQVIEVDRELQPHAVRRQLALEGDILVATFYTLTIRLARLTLNSFLENVDLVVRTISQFADDAEQRSAS</sequence>
<evidence type="ECO:0000313" key="1">
    <source>
        <dbReference type="EMBL" id="KAI9512065.1"/>
    </source>
</evidence>
<reference evidence="1" key="1">
    <citation type="submission" date="2021-03" db="EMBL/GenBank/DDBJ databases">
        <title>Evolutionary priming and transition to the ectomycorrhizal habit in an iconic lineage of mushroom-forming fungi: is preadaptation a requirement?</title>
        <authorList>
            <consortium name="DOE Joint Genome Institute"/>
            <person name="Looney B.P."/>
            <person name="Miyauchi S."/>
            <person name="Morin E."/>
            <person name="Drula E."/>
            <person name="Courty P.E."/>
            <person name="Chicoki N."/>
            <person name="Fauchery L."/>
            <person name="Kohler A."/>
            <person name="Kuo A."/>
            <person name="LaButti K."/>
            <person name="Pangilinan J."/>
            <person name="Lipzen A."/>
            <person name="Riley R."/>
            <person name="Andreopoulos W."/>
            <person name="He G."/>
            <person name="Johnson J."/>
            <person name="Barry K.W."/>
            <person name="Grigoriev I.V."/>
            <person name="Nagy L."/>
            <person name="Hibbett D."/>
            <person name="Henrissat B."/>
            <person name="Matheny P.B."/>
            <person name="Labbe J."/>
            <person name="Martin A.F."/>
        </authorList>
    </citation>
    <scope>NUCLEOTIDE SEQUENCE</scope>
    <source>
        <strain evidence="1">BPL698</strain>
    </source>
</reference>
<dbReference type="Proteomes" id="UP001207468">
    <property type="component" value="Unassembled WGS sequence"/>
</dbReference>
<name>A0ACC0UKF5_9AGAM</name>
<proteinExistence type="predicted"/>
<gene>
    <name evidence="1" type="ORF">F5148DRAFT_125522</name>
</gene>
<protein>
    <submittedName>
        <fullName evidence="1">Pcc1-domain-containing protein</fullName>
    </submittedName>
</protein>
<evidence type="ECO:0000313" key="2">
    <source>
        <dbReference type="Proteomes" id="UP001207468"/>
    </source>
</evidence>
<accession>A0ACC0UKF5</accession>
<keyword evidence="2" id="KW-1185">Reference proteome</keyword>
<dbReference type="EMBL" id="JAGFNK010000013">
    <property type="protein sequence ID" value="KAI9512065.1"/>
    <property type="molecule type" value="Genomic_DNA"/>
</dbReference>
<organism evidence="1 2">
    <name type="scientific">Russula earlei</name>
    <dbReference type="NCBI Taxonomy" id="71964"/>
    <lineage>
        <taxon>Eukaryota</taxon>
        <taxon>Fungi</taxon>
        <taxon>Dikarya</taxon>
        <taxon>Basidiomycota</taxon>
        <taxon>Agaricomycotina</taxon>
        <taxon>Agaricomycetes</taxon>
        <taxon>Russulales</taxon>
        <taxon>Russulaceae</taxon>
        <taxon>Russula</taxon>
    </lineage>
</organism>